<evidence type="ECO:0000256" key="1">
    <source>
        <dbReference type="PIRNR" id="PIRNR036409"/>
    </source>
</evidence>
<sequence length="149" mass="16675">MSRVIFMGRTGCGKTTLCQKLDELELKYKKTQSVELYNHAIDTPGEYLENRNYYSALIMTAVDAEIIALIADPTAAENFIPPAFACSFAKELIGIITKINLVEDERQIQKVEESLKAAGVSRIFKVDTVDDIGIKELFAYLEQFLGSDK</sequence>
<dbReference type="PANTHER" id="PTHR40453">
    <property type="entry name" value="PROTEIN YOEF"/>
    <property type="match status" value="1"/>
</dbReference>
<proteinExistence type="inferred from homology"/>
<dbReference type="GO" id="GO:0005524">
    <property type="term" value="F:ATP binding"/>
    <property type="evidence" value="ECO:0007669"/>
    <property type="project" value="UniProtKB-UniRule"/>
</dbReference>
<dbReference type="InterPro" id="IPR027417">
    <property type="entry name" value="P-loop_NTPase"/>
</dbReference>
<dbReference type="Gene3D" id="3.40.50.300">
    <property type="entry name" value="P-loop containing nucleotide triphosphate hydrolases"/>
    <property type="match status" value="1"/>
</dbReference>
<dbReference type="AlphaFoldDB" id="A0A9E2NL42"/>
<dbReference type="Proteomes" id="UP000824229">
    <property type="component" value="Unassembled WGS sequence"/>
</dbReference>
<reference evidence="2" key="2">
    <citation type="submission" date="2021-04" db="EMBL/GenBank/DDBJ databases">
        <authorList>
            <person name="Gilroy R."/>
        </authorList>
    </citation>
    <scope>NUCLEOTIDE SEQUENCE</scope>
    <source>
        <strain evidence="2">B5-657</strain>
    </source>
</reference>
<dbReference type="Pfam" id="PF10662">
    <property type="entry name" value="PduV-EutP"/>
    <property type="match status" value="1"/>
</dbReference>
<dbReference type="CDD" id="cd00882">
    <property type="entry name" value="Ras_like_GTPase"/>
    <property type="match status" value="1"/>
</dbReference>
<evidence type="ECO:0000313" key="2">
    <source>
        <dbReference type="EMBL" id="MBU3804166.1"/>
    </source>
</evidence>
<dbReference type="SUPFAM" id="SSF52540">
    <property type="entry name" value="P-loop containing nucleoside triphosphate hydrolases"/>
    <property type="match status" value="1"/>
</dbReference>
<dbReference type="InterPro" id="IPR012381">
    <property type="entry name" value="EutP_PduV"/>
</dbReference>
<comment type="caution">
    <text evidence="2">The sequence shown here is derived from an EMBL/GenBank/DDBJ whole genome shotgun (WGS) entry which is preliminary data.</text>
</comment>
<dbReference type="PIRSF" id="PIRSF036409">
    <property type="entry name" value="EutP_PduV"/>
    <property type="match status" value="1"/>
</dbReference>
<dbReference type="GO" id="GO:0006576">
    <property type="term" value="P:biogenic amine metabolic process"/>
    <property type="evidence" value="ECO:0007669"/>
    <property type="project" value="InterPro"/>
</dbReference>
<dbReference type="NCBIfam" id="TIGR02528">
    <property type="entry name" value="EutP"/>
    <property type="match status" value="1"/>
</dbReference>
<gene>
    <name evidence="2" type="ORF">H9872_05350</name>
</gene>
<dbReference type="EMBL" id="JAHLFQ010000120">
    <property type="protein sequence ID" value="MBU3804166.1"/>
    <property type="molecule type" value="Genomic_DNA"/>
</dbReference>
<reference evidence="2" key="1">
    <citation type="journal article" date="2021" name="PeerJ">
        <title>Extensive microbial diversity within the chicken gut microbiome revealed by metagenomics and culture.</title>
        <authorList>
            <person name="Gilroy R."/>
            <person name="Ravi A."/>
            <person name="Getino M."/>
            <person name="Pursley I."/>
            <person name="Horton D.L."/>
            <person name="Alikhan N.F."/>
            <person name="Baker D."/>
            <person name="Gharbi K."/>
            <person name="Hall N."/>
            <person name="Watson M."/>
            <person name="Adriaenssens E.M."/>
            <person name="Foster-Nyarko E."/>
            <person name="Jarju S."/>
            <person name="Secka A."/>
            <person name="Antonio M."/>
            <person name="Oren A."/>
            <person name="Chaudhuri R.R."/>
            <person name="La Ragione R."/>
            <person name="Hildebrand F."/>
            <person name="Pallen M.J."/>
        </authorList>
    </citation>
    <scope>NUCLEOTIDE SEQUENCE</scope>
    <source>
        <strain evidence="2">B5-657</strain>
    </source>
</reference>
<evidence type="ECO:0000313" key="3">
    <source>
        <dbReference type="Proteomes" id="UP000824229"/>
    </source>
</evidence>
<name>A0A9E2NL42_9FIRM</name>
<dbReference type="PANTHER" id="PTHR40453:SF1">
    <property type="entry name" value="PROTEIN YOEF"/>
    <property type="match status" value="1"/>
</dbReference>
<protein>
    <submittedName>
        <fullName evidence="2">EutP/PduV family microcompartment system protein</fullName>
    </submittedName>
</protein>
<organism evidence="2 3">
    <name type="scientific">Candidatus Cellulosilyticum pullistercoris</name>
    <dbReference type="NCBI Taxonomy" id="2838521"/>
    <lineage>
        <taxon>Bacteria</taxon>
        <taxon>Bacillati</taxon>
        <taxon>Bacillota</taxon>
        <taxon>Clostridia</taxon>
        <taxon>Lachnospirales</taxon>
        <taxon>Cellulosilyticaceae</taxon>
        <taxon>Cellulosilyticum</taxon>
    </lineage>
</organism>
<comment type="similarity">
    <text evidence="1">Belongs to the EutP/PduV family.</text>
</comment>
<accession>A0A9E2NL42</accession>
<keyword evidence="1" id="KW-0547">Nucleotide-binding</keyword>